<dbReference type="CDD" id="cd05819">
    <property type="entry name" value="NHL"/>
    <property type="match status" value="1"/>
</dbReference>
<evidence type="ECO:0000313" key="3">
    <source>
        <dbReference type="EMBL" id="CAF1021932.1"/>
    </source>
</evidence>
<proteinExistence type="predicted"/>
<reference evidence="3" key="1">
    <citation type="submission" date="2021-02" db="EMBL/GenBank/DDBJ databases">
        <authorList>
            <person name="Nowell W R."/>
        </authorList>
    </citation>
    <scope>NUCLEOTIDE SEQUENCE</scope>
</reference>
<dbReference type="InterPro" id="IPR001258">
    <property type="entry name" value="NHL_repeat"/>
</dbReference>
<dbReference type="PROSITE" id="PS51125">
    <property type="entry name" value="NHL"/>
    <property type="match status" value="2"/>
</dbReference>
<evidence type="ECO:0000313" key="4">
    <source>
        <dbReference type="Proteomes" id="UP000663845"/>
    </source>
</evidence>
<dbReference type="PANTHER" id="PTHR24104:SF25">
    <property type="entry name" value="PROTEIN LIN-41"/>
    <property type="match status" value="1"/>
</dbReference>
<dbReference type="Proteomes" id="UP000663845">
    <property type="component" value="Unassembled WGS sequence"/>
</dbReference>
<dbReference type="AlphaFoldDB" id="A0A814IDQ1"/>
<dbReference type="InterPro" id="IPR011042">
    <property type="entry name" value="6-blade_b-propeller_TolB-like"/>
</dbReference>
<evidence type="ECO:0008006" key="5">
    <source>
        <dbReference type="Google" id="ProtNLM"/>
    </source>
</evidence>
<dbReference type="Gene3D" id="2.40.10.500">
    <property type="match status" value="1"/>
</dbReference>
<evidence type="ECO:0000256" key="2">
    <source>
        <dbReference type="PROSITE-ProRule" id="PRU00504"/>
    </source>
</evidence>
<dbReference type="Gene3D" id="2.120.10.30">
    <property type="entry name" value="TolB, C-terminal domain"/>
    <property type="match status" value="1"/>
</dbReference>
<dbReference type="PANTHER" id="PTHR24104">
    <property type="entry name" value="E3 UBIQUITIN-PROTEIN LIGASE NHLRC1-RELATED"/>
    <property type="match status" value="1"/>
</dbReference>
<feature type="repeat" description="NHL" evidence="2">
    <location>
        <begin position="68"/>
        <end position="111"/>
    </location>
</feature>
<dbReference type="EMBL" id="CAJNOG010000158">
    <property type="protein sequence ID" value="CAF1021932.1"/>
    <property type="molecule type" value="Genomic_DNA"/>
</dbReference>
<keyword evidence="1" id="KW-0677">Repeat</keyword>
<gene>
    <name evidence="3" type="ORF">JYZ213_LOCUS17114</name>
</gene>
<name>A0A814IDQ1_9BILA</name>
<feature type="repeat" description="NHL" evidence="2">
    <location>
        <begin position="226"/>
        <end position="269"/>
    </location>
</feature>
<dbReference type="Pfam" id="PF01436">
    <property type="entry name" value="NHL"/>
    <property type="match status" value="1"/>
</dbReference>
<comment type="caution">
    <text evidence="3">The sequence shown here is derived from an EMBL/GenBank/DDBJ whole genome shotgun (WGS) entry which is preliminary data.</text>
</comment>
<dbReference type="GO" id="GO:0008270">
    <property type="term" value="F:zinc ion binding"/>
    <property type="evidence" value="ECO:0007669"/>
    <property type="project" value="UniProtKB-KW"/>
</dbReference>
<dbReference type="SUPFAM" id="SSF63825">
    <property type="entry name" value="YWTD domain"/>
    <property type="match status" value="1"/>
</dbReference>
<protein>
    <recommendedName>
        <fullName evidence="5">NHL repeat containing protein-like protein</fullName>
    </recommendedName>
</protein>
<organism evidence="3 4">
    <name type="scientific">Adineta steineri</name>
    <dbReference type="NCBI Taxonomy" id="433720"/>
    <lineage>
        <taxon>Eukaryota</taxon>
        <taxon>Metazoa</taxon>
        <taxon>Spiralia</taxon>
        <taxon>Gnathifera</taxon>
        <taxon>Rotifera</taxon>
        <taxon>Eurotatoria</taxon>
        <taxon>Bdelloidea</taxon>
        <taxon>Adinetida</taxon>
        <taxon>Adinetidae</taxon>
        <taxon>Adineta</taxon>
    </lineage>
</organism>
<dbReference type="InterPro" id="IPR050952">
    <property type="entry name" value="TRIM-NHL_E3_ligases"/>
</dbReference>
<accession>A0A814IDQ1</accession>
<sequence length="319" mass="33661">MLGLSGSLLWNTTGTTVLSAATAPSGTLPIRASGVFIDSNDNLYAVDEDSNYVVWKLLKNAVNPTAVAGIFGSSGTSSTQLNYPNDVYVDKSGNIYVSDTSNQRIQKFSSGSNIGVTIAGVTGSASSQLNEFNTPRYFTFDSTETNMYIADLNCHRIMRYPTNSTGGTNGVIAAGGTGEYDQNTSLNGPWGIHYLPSISTDLFITNNGGHSVIRWTPGASTATFVAGVPGTSGSDATHLNSPMGIKIDSFMNIYVVDNGNNRIQLFCANTNTGITIAGDGTANSGATQLSDPRGIAFDSAMNMYIGDQGNNRVQKFMKL</sequence>
<evidence type="ECO:0000256" key="1">
    <source>
        <dbReference type="ARBA" id="ARBA00022737"/>
    </source>
</evidence>